<dbReference type="EMBL" id="CAEZWT010000029">
    <property type="protein sequence ID" value="CAB4668928.1"/>
    <property type="molecule type" value="Genomic_DNA"/>
</dbReference>
<dbReference type="AlphaFoldDB" id="A0A6J6M7C8"/>
<name>A0A6J6M7C8_9ZZZZ</name>
<organism evidence="4">
    <name type="scientific">freshwater metagenome</name>
    <dbReference type="NCBI Taxonomy" id="449393"/>
    <lineage>
        <taxon>unclassified sequences</taxon>
        <taxon>metagenomes</taxon>
        <taxon>ecological metagenomes</taxon>
    </lineage>
</organism>
<keyword evidence="1" id="KW-0560">Oxidoreductase</keyword>
<evidence type="ECO:0000256" key="1">
    <source>
        <dbReference type="ARBA" id="ARBA00023002"/>
    </source>
</evidence>
<dbReference type="PIRSF" id="PIRSF037495">
    <property type="entry name" value="Opine_OX_OoxA/HcnB"/>
    <property type="match status" value="1"/>
</dbReference>
<dbReference type="InterPro" id="IPR017224">
    <property type="entry name" value="Opine_Oxase_asu/HCN_bsu"/>
</dbReference>
<dbReference type="Pfam" id="PF07992">
    <property type="entry name" value="Pyr_redox_2"/>
    <property type="match status" value="2"/>
</dbReference>
<evidence type="ECO:0000313" key="5">
    <source>
        <dbReference type="EMBL" id="CAB4742891.1"/>
    </source>
</evidence>
<dbReference type="InterPro" id="IPR036188">
    <property type="entry name" value="FAD/NAD-bd_sf"/>
</dbReference>
<dbReference type="PRINTS" id="PR00411">
    <property type="entry name" value="PNDRDTASEI"/>
</dbReference>
<feature type="domain" description="SoxA A3" evidence="3">
    <location>
        <begin position="401"/>
        <end position="472"/>
    </location>
</feature>
<reference evidence="4" key="1">
    <citation type="submission" date="2020-05" db="EMBL/GenBank/DDBJ databases">
        <authorList>
            <person name="Chiriac C."/>
            <person name="Salcher M."/>
            <person name="Ghai R."/>
            <person name="Kavagutti S V."/>
        </authorList>
    </citation>
    <scope>NUCLEOTIDE SEQUENCE</scope>
</reference>
<evidence type="ECO:0000259" key="3">
    <source>
        <dbReference type="Pfam" id="PF17806"/>
    </source>
</evidence>
<evidence type="ECO:0000313" key="4">
    <source>
        <dbReference type="EMBL" id="CAB4668928.1"/>
    </source>
</evidence>
<dbReference type="InterPro" id="IPR041854">
    <property type="entry name" value="BFD-like_2Fe2S-bd_dom_sf"/>
</dbReference>
<proteinExistence type="predicted"/>
<accession>A0A6J6M7C8</accession>
<evidence type="ECO:0000259" key="2">
    <source>
        <dbReference type="Pfam" id="PF07992"/>
    </source>
</evidence>
<dbReference type="GO" id="GO:0016491">
    <property type="term" value="F:oxidoreductase activity"/>
    <property type="evidence" value="ECO:0007669"/>
    <property type="project" value="UniProtKB-KW"/>
</dbReference>
<gene>
    <name evidence="4" type="ORF">UFOPK2289_01007</name>
    <name evidence="5" type="ORF">UFOPK2822_00296</name>
    <name evidence="6" type="ORF">UFOPK3346_00985</name>
    <name evidence="7" type="ORF">UFOPK3670_00332</name>
    <name evidence="8" type="ORF">UFOPK4308_00092</name>
</gene>
<dbReference type="SUPFAM" id="SSF51905">
    <property type="entry name" value="FAD/NAD(P)-binding domain"/>
    <property type="match status" value="1"/>
</dbReference>
<dbReference type="EMBL" id="CAFBMV010000002">
    <property type="protein sequence ID" value="CAB4915479.1"/>
    <property type="molecule type" value="Genomic_DNA"/>
</dbReference>
<evidence type="ECO:0000313" key="8">
    <source>
        <dbReference type="EMBL" id="CAB5051556.1"/>
    </source>
</evidence>
<evidence type="ECO:0000313" key="6">
    <source>
        <dbReference type="EMBL" id="CAB4870157.1"/>
    </source>
</evidence>
<feature type="domain" description="FAD/NAD(P)-binding" evidence="2">
    <location>
        <begin position="236"/>
        <end position="324"/>
    </location>
</feature>
<dbReference type="InterPro" id="IPR041117">
    <property type="entry name" value="SoxA_A3"/>
</dbReference>
<dbReference type="EMBL" id="CAFBLE010000007">
    <property type="protein sequence ID" value="CAB4870157.1"/>
    <property type="molecule type" value="Genomic_DNA"/>
</dbReference>
<feature type="domain" description="FAD/NAD(P)-binding" evidence="2">
    <location>
        <begin position="13"/>
        <end position="193"/>
    </location>
</feature>
<dbReference type="Gene3D" id="3.50.50.60">
    <property type="entry name" value="FAD/NAD(P)-binding domain"/>
    <property type="match status" value="2"/>
</dbReference>
<dbReference type="InterPro" id="IPR051691">
    <property type="entry name" value="Metab_Enz_Cyan_OpOx_G3PDH"/>
</dbReference>
<dbReference type="PRINTS" id="PR00368">
    <property type="entry name" value="FADPNR"/>
</dbReference>
<sequence>MVTINKDAELNFDFAIIGGGPAGMAAAIQAAKHGVKIALLDERVTLGGQIYKQLGRGFKIANQTQLQVPPKIGQNLIADFDKQSISLFLKSAVVSIEEDHLLFATEDEQVSRLKFKKLLIATGAYDRPVAFPGWTLPGVITAGAAQTLVKTQRVLPGSRILFAGSGPVALAFPAQLAGYGANIVSVLEAGSAPTPLNVLGLLAASTGNWDLISDAMKYRLALLRKRIPVKYRTIIVQAHGIERVEAVTIAKVDRNWRVKKGTSKRIEVDTLCLGYGFLPSNELLKLVGCDFEYQESKGGYVAQTDEWGRTSVPNVYAVGDGAGVEGSYIAISRGNLVGISVAQELGLLNLSQAREKAEQFHTETKERRRFQSALRSMFDVKQGIFELASDETIICRCEILTKLDIDRVIDSTADLSVVKAYTRAGMGPCQGRNCQRQISAMVAQRHGIDIADVHQGTPRFPVKPVALGAIADETVSDQKYFFDGK</sequence>
<dbReference type="EMBL" id="CAFBQL010000001">
    <property type="protein sequence ID" value="CAB5051556.1"/>
    <property type="molecule type" value="Genomic_DNA"/>
</dbReference>
<dbReference type="Pfam" id="PF17806">
    <property type="entry name" value="SO_alpha_A3"/>
    <property type="match status" value="1"/>
</dbReference>
<dbReference type="CDD" id="cd19946">
    <property type="entry name" value="GlpA-like_Fer2_BFD-like"/>
    <property type="match status" value="1"/>
</dbReference>
<dbReference type="PANTHER" id="PTHR42949:SF3">
    <property type="entry name" value="ANAEROBIC GLYCEROL-3-PHOSPHATE DEHYDROGENASE SUBUNIT B"/>
    <property type="match status" value="1"/>
</dbReference>
<dbReference type="PANTHER" id="PTHR42949">
    <property type="entry name" value="ANAEROBIC GLYCEROL-3-PHOSPHATE DEHYDROGENASE SUBUNIT B"/>
    <property type="match status" value="1"/>
</dbReference>
<protein>
    <submittedName>
        <fullName evidence="4">Unannotated protein</fullName>
    </submittedName>
</protein>
<evidence type="ECO:0000313" key="7">
    <source>
        <dbReference type="EMBL" id="CAB4915479.1"/>
    </source>
</evidence>
<dbReference type="InterPro" id="IPR023753">
    <property type="entry name" value="FAD/NAD-binding_dom"/>
</dbReference>
<dbReference type="Gene3D" id="1.10.10.1100">
    <property type="entry name" value="BFD-like [2Fe-2S]-binding domain"/>
    <property type="match status" value="1"/>
</dbReference>
<dbReference type="EMBL" id="CAEZZC010000003">
    <property type="protein sequence ID" value="CAB4742891.1"/>
    <property type="molecule type" value="Genomic_DNA"/>
</dbReference>